<dbReference type="CDD" id="cd00448">
    <property type="entry name" value="YjgF_YER057c_UK114_family"/>
    <property type="match status" value="1"/>
</dbReference>
<dbReference type="EMBL" id="BMZS01000003">
    <property type="protein sequence ID" value="GHD45925.1"/>
    <property type="molecule type" value="Genomic_DNA"/>
</dbReference>
<name>A0A918XQZ9_9PROT</name>
<dbReference type="InterPro" id="IPR035959">
    <property type="entry name" value="RutC-like_sf"/>
</dbReference>
<dbReference type="PANTHER" id="PTHR43857">
    <property type="entry name" value="BLR7761 PROTEIN"/>
    <property type="match status" value="1"/>
</dbReference>
<dbReference type="Proteomes" id="UP000630353">
    <property type="component" value="Unassembled WGS sequence"/>
</dbReference>
<dbReference type="PANTHER" id="PTHR43857:SF1">
    <property type="entry name" value="YJGH FAMILY PROTEIN"/>
    <property type="match status" value="1"/>
</dbReference>
<organism evidence="2 3">
    <name type="scientific">Thalassobaculum fulvum</name>
    <dbReference type="NCBI Taxonomy" id="1633335"/>
    <lineage>
        <taxon>Bacteria</taxon>
        <taxon>Pseudomonadati</taxon>
        <taxon>Pseudomonadota</taxon>
        <taxon>Alphaproteobacteria</taxon>
        <taxon>Rhodospirillales</taxon>
        <taxon>Thalassobaculaceae</taxon>
        <taxon>Thalassobaculum</taxon>
    </lineage>
</organism>
<comment type="caution">
    <text evidence="2">The sequence shown here is derived from an EMBL/GenBank/DDBJ whole genome shotgun (WGS) entry which is preliminary data.</text>
</comment>
<sequence>MDLRKPATGPGRPTTLNPEGWPRPKGYSNGMMGRGTVLVTGGLVGWDAEERFADGFVAQARQIFENIVAVLAAGGAGPEHLIRLTWYVVDLEEYRRSLPALGAAYREVIGRNFPAMAVLGVGGLVEPAARLEIEATALIPDPE</sequence>
<proteinExistence type="predicted"/>
<evidence type="ECO:0000256" key="1">
    <source>
        <dbReference type="SAM" id="MobiDB-lite"/>
    </source>
</evidence>
<keyword evidence="3" id="KW-1185">Reference proteome</keyword>
<feature type="region of interest" description="Disordered" evidence="1">
    <location>
        <begin position="1"/>
        <end position="25"/>
    </location>
</feature>
<reference evidence="2" key="2">
    <citation type="submission" date="2020-09" db="EMBL/GenBank/DDBJ databases">
        <authorList>
            <person name="Sun Q."/>
            <person name="Kim S."/>
        </authorList>
    </citation>
    <scope>NUCLEOTIDE SEQUENCE</scope>
    <source>
        <strain evidence="2">KCTC 42651</strain>
    </source>
</reference>
<dbReference type="Pfam" id="PF01042">
    <property type="entry name" value="Ribonuc_L-PSP"/>
    <property type="match status" value="1"/>
</dbReference>
<reference evidence="2" key="1">
    <citation type="journal article" date="2014" name="Int. J. Syst. Evol. Microbiol.">
        <title>Complete genome sequence of Corynebacterium casei LMG S-19264T (=DSM 44701T), isolated from a smear-ripened cheese.</title>
        <authorList>
            <consortium name="US DOE Joint Genome Institute (JGI-PGF)"/>
            <person name="Walter F."/>
            <person name="Albersmeier A."/>
            <person name="Kalinowski J."/>
            <person name="Ruckert C."/>
        </authorList>
    </citation>
    <scope>NUCLEOTIDE SEQUENCE</scope>
    <source>
        <strain evidence="2">KCTC 42651</strain>
    </source>
</reference>
<dbReference type="RefSeq" id="WP_189988284.1">
    <property type="nucleotide sequence ID" value="NZ_BMZS01000003.1"/>
</dbReference>
<accession>A0A918XQZ9</accession>
<dbReference type="InterPro" id="IPR006175">
    <property type="entry name" value="YjgF/YER057c/UK114"/>
</dbReference>
<protein>
    <submittedName>
        <fullName evidence="2">Enamine deaminase RidA</fullName>
    </submittedName>
</protein>
<dbReference type="Gene3D" id="3.30.1330.40">
    <property type="entry name" value="RutC-like"/>
    <property type="match status" value="1"/>
</dbReference>
<gene>
    <name evidence="2" type="ORF">GCM10017083_14530</name>
</gene>
<dbReference type="AlphaFoldDB" id="A0A918XQZ9"/>
<evidence type="ECO:0000313" key="2">
    <source>
        <dbReference type="EMBL" id="GHD45925.1"/>
    </source>
</evidence>
<evidence type="ECO:0000313" key="3">
    <source>
        <dbReference type="Proteomes" id="UP000630353"/>
    </source>
</evidence>
<dbReference type="SUPFAM" id="SSF55298">
    <property type="entry name" value="YjgF-like"/>
    <property type="match status" value="1"/>
</dbReference>